<dbReference type="InterPro" id="IPR022907">
    <property type="entry name" value="VapC_family"/>
</dbReference>
<evidence type="ECO:0000259" key="7">
    <source>
        <dbReference type="Pfam" id="PF01850"/>
    </source>
</evidence>
<keyword evidence="9" id="KW-1185">Reference proteome</keyword>
<dbReference type="RefSeq" id="WP_268917831.1">
    <property type="nucleotide sequence ID" value="NZ_JAPTMY010000022.1"/>
</dbReference>
<evidence type="ECO:0000256" key="3">
    <source>
        <dbReference type="ARBA" id="ARBA00022723"/>
    </source>
</evidence>
<feature type="binding site" evidence="6">
    <location>
        <position position="114"/>
    </location>
    <ligand>
        <name>Mg(2+)</name>
        <dbReference type="ChEBI" id="CHEBI:18420"/>
    </ligand>
</feature>
<dbReference type="EMBL" id="JAPTMY010000022">
    <property type="protein sequence ID" value="MCZ0858435.1"/>
    <property type="molecule type" value="Genomic_DNA"/>
</dbReference>
<evidence type="ECO:0000256" key="4">
    <source>
        <dbReference type="ARBA" id="ARBA00022801"/>
    </source>
</evidence>
<dbReference type="Proteomes" id="UP001072034">
    <property type="component" value="Unassembled WGS sequence"/>
</dbReference>
<evidence type="ECO:0000256" key="6">
    <source>
        <dbReference type="HAMAP-Rule" id="MF_00265"/>
    </source>
</evidence>
<keyword evidence="6" id="KW-0800">Toxin</keyword>
<comment type="cofactor">
    <cofactor evidence="6">
        <name>Mg(2+)</name>
        <dbReference type="ChEBI" id="CHEBI:18420"/>
    </cofactor>
</comment>
<accession>A0ABT4IB51</accession>
<name>A0ABT4IB51_9ACTO</name>
<protein>
    <recommendedName>
        <fullName evidence="6">Ribonuclease VapC</fullName>
        <shortName evidence="6">RNase VapC</shortName>
        <ecNumber evidence="6">3.1.-.-</ecNumber>
    </recommendedName>
    <alternativeName>
        <fullName evidence="6">Toxin VapC</fullName>
    </alternativeName>
</protein>
<gene>
    <name evidence="6" type="primary">vapC</name>
    <name evidence="8" type="ORF">OHJ16_10315</name>
</gene>
<dbReference type="EC" id="3.1.-.-" evidence="6"/>
<reference evidence="8" key="1">
    <citation type="submission" date="2022-10" db="EMBL/GenBank/DDBJ databases">
        <title>Genome sequence of Actinomyces israelii ATCC 10048.</title>
        <authorList>
            <person name="Watt R.M."/>
            <person name="Tong W.M."/>
        </authorList>
    </citation>
    <scope>NUCLEOTIDE SEQUENCE</scope>
    <source>
        <strain evidence="8">ATCC 10048</strain>
    </source>
</reference>
<keyword evidence="1 6" id="KW-1277">Toxin-antitoxin system</keyword>
<evidence type="ECO:0000313" key="9">
    <source>
        <dbReference type="Proteomes" id="UP001072034"/>
    </source>
</evidence>
<dbReference type="InterPro" id="IPR002716">
    <property type="entry name" value="PIN_dom"/>
</dbReference>
<evidence type="ECO:0000313" key="8">
    <source>
        <dbReference type="EMBL" id="MCZ0858435.1"/>
    </source>
</evidence>
<evidence type="ECO:0000256" key="2">
    <source>
        <dbReference type="ARBA" id="ARBA00022722"/>
    </source>
</evidence>
<feature type="binding site" evidence="6">
    <location>
        <position position="10"/>
    </location>
    <ligand>
        <name>Mg(2+)</name>
        <dbReference type="ChEBI" id="CHEBI:18420"/>
    </ligand>
</feature>
<comment type="caution">
    <text evidence="8">The sequence shown here is derived from an EMBL/GenBank/DDBJ whole genome shotgun (WGS) entry which is preliminary data.</text>
</comment>
<organism evidence="8 9">
    <name type="scientific">Actinomyces israelii</name>
    <dbReference type="NCBI Taxonomy" id="1659"/>
    <lineage>
        <taxon>Bacteria</taxon>
        <taxon>Bacillati</taxon>
        <taxon>Actinomycetota</taxon>
        <taxon>Actinomycetes</taxon>
        <taxon>Actinomycetales</taxon>
        <taxon>Actinomycetaceae</taxon>
        <taxon>Actinomyces</taxon>
    </lineage>
</organism>
<dbReference type="InterPro" id="IPR029060">
    <property type="entry name" value="PIN-like_dom_sf"/>
</dbReference>
<dbReference type="SUPFAM" id="SSF88723">
    <property type="entry name" value="PIN domain-like"/>
    <property type="match status" value="1"/>
</dbReference>
<keyword evidence="2 6" id="KW-0540">Nuclease</keyword>
<proteinExistence type="inferred from homology"/>
<feature type="domain" description="PIN" evidence="7">
    <location>
        <begin position="7"/>
        <end position="140"/>
    </location>
</feature>
<dbReference type="HAMAP" id="MF_00265">
    <property type="entry name" value="VapC_Nob1"/>
    <property type="match status" value="1"/>
</dbReference>
<sequence length="164" mass="17859">MADSDRYVIDTNVIVNMLTGGGADCPAWFERSVALWRAAEAGEFQACLSVVTVAEVLASPQVRGRHLDRRLRRQRSREAREWLSTAPYMPIEADDVLVRKAGALAQKFQLKGADALILASAVRVRAPLLFAWDDGLLKVGAQVGGLIVCSPDSAAYEHQPSLNV</sequence>
<comment type="similarity">
    <text evidence="6">Belongs to the PINc/VapC protein family.</text>
</comment>
<dbReference type="Pfam" id="PF01850">
    <property type="entry name" value="PIN"/>
    <property type="match status" value="1"/>
</dbReference>
<evidence type="ECO:0000256" key="5">
    <source>
        <dbReference type="ARBA" id="ARBA00022842"/>
    </source>
</evidence>
<comment type="function">
    <text evidence="6">Toxic component of a toxin-antitoxin (TA) system. An RNase.</text>
</comment>
<dbReference type="Gene3D" id="3.40.50.1010">
    <property type="entry name" value="5'-nuclease"/>
    <property type="match status" value="1"/>
</dbReference>
<keyword evidence="5 6" id="KW-0460">Magnesium</keyword>
<keyword evidence="4 6" id="KW-0378">Hydrolase</keyword>
<keyword evidence="3 6" id="KW-0479">Metal-binding</keyword>
<evidence type="ECO:0000256" key="1">
    <source>
        <dbReference type="ARBA" id="ARBA00022649"/>
    </source>
</evidence>